<dbReference type="Proteomes" id="UP000605568">
    <property type="component" value="Unassembled WGS sequence"/>
</dbReference>
<evidence type="ECO:0000313" key="2">
    <source>
        <dbReference type="Proteomes" id="UP000605568"/>
    </source>
</evidence>
<dbReference type="EMBL" id="BNAR01000018">
    <property type="protein sequence ID" value="GHH57704.1"/>
    <property type="molecule type" value="Genomic_DNA"/>
</dbReference>
<name>A0ABQ3MU16_9PSEU</name>
<comment type="caution">
    <text evidence="1">The sequence shown here is derived from an EMBL/GenBank/DDBJ whole genome shotgun (WGS) entry which is preliminary data.</text>
</comment>
<gene>
    <name evidence="1" type="ORF">GCM10017774_77700</name>
</gene>
<organism evidence="1 2">
    <name type="scientific">Lentzea cavernae</name>
    <dbReference type="NCBI Taxonomy" id="2020703"/>
    <lineage>
        <taxon>Bacteria</taxon>
        <taxon>Bacillati</taxon>
        <taxon>Actinomycetota</taxon>
        <taxon>Actinomycetes</taxon>
        <taxon>Pseudonocardiales</taxon>
        <taxon>Pseudonocardiaceae</taxon>
        <taxon>Lentzea</taxon>
    </lineage>
</organism>
<protein>
    <submittedName>
        <fullName evidence="1">Uncharacterized protein</fullName>
    </submittedName>
</protein>
<evidence type="ECO:0000313" key="1">
    <source>
        <dbReference type="EMBL" id="GHH57704.1"/>
    </source>
</evidence>
<accession>A0ABQ3MU16</accession>
<sequence>MRYVEIPGEFEAVQWTGDNVAEVAELVGTYRGPNWEWTPQPDGTLYGTAGMDNLLLPEGEWFVVGPMWGGEEPINVPFKQLPAPTFSARHTQAPVTE</sequence>
<proteinExistence type="predicted"/>
<dbReference type="RefSeq" id="WP_191304407.1">
    <property type="nucleotide sequence ID" value="NZ_BNAR01000018.1"/>
</dbReference>
<keyword evidence="2" id="KW-1185">Reference proteome</keyword>
<reference evidence="2" key="1">
    <citation type="journal article" date="2019" name="Int. J. Syst. Evol. Microbiol.">
        <title>The Global Catalogue of Microorganisms (GCM) 10K type strain sequencing project: providing services to taxonomists for standard genome sequencing and annotation.</title>
        <authorList>
            <consortium name="The Broad Institute Genomics Platform"/>
            <consortium name="The Broad Institute Genome Sequencing Center for Infectious Disease"/>
            <person name="Wu L."/>
            <person name="Ma J."/>
        </authorList>
    </citation>
    <scope>NUCLEOTIDE SEQUENCE [LARGE SCALE GENOMIC DNA]</scope>
    <source>
        <strain evidence="2">CGMCC 4.7367</strain>
    </source>
</reference>